<evidence type="ECO:0000313" key="4">
    <source>
        <dbReference type="Proteomes" id="UP001626550"/>
    </source>
</evidence>
<protein>
    <recommendedName>
        <fullName evidence="2">STAR protein homodimerisation region domain-containing protein</fullName>
    </recommendedName>
</protein>
<reference evidence="3 4" key="1">
    <citation type="submission" date="2024-11" db="EMBL/GenBank/DDBJ databases">
        <title>Adaptive evolution of stress response genes in parasites aligns with host niche diversity.</title>
        <authorList>
            <person name="Hahn C."/>
            <person name="Resl P."/>
        </authorList>
    </citation>
    <scope>NUCLEOTIDE SEQUENCE [LARGE SCALE GENOMIC DNA]</scope>
    <source>
        <strain evidence="3">EGGRZ-B1_66</strain>
        <tissue evidence="3">Body</tissue>
    </source>
</reference>
<comment type="caution">
    <text evidence="3">The sequence shown here is derived from an EMBL/GenBank/DDBJ whole genome shotgun (WGS) entry which is preliminary data.</text>
</comment>
<accession>A0ABD2QH12</accession>
<feature type="compositionally biased region" description="Polar residues" evidence="1">
    <location>
        <begin position="1"/>
        <end position="15"/>
    </location>
</feature>
<proteinExistence type="predicted"/>
<dbReference type="AlphaFoldDB" id="A0ABD2QH12"/>
<feature type="region of interest" description="Disordered" evidence="1">
    <location>
        <begin position="1"/>
        <end position="30"/>
    </location>
</feature>
<dbReference type="Proteomes" id="UP001626550">
    <property type="component" value="Unassembled WGS sequence"/>
</dbReference>
<evidence type="ECO:0000259" key="2">
    <source>
        <dbReference type="Pfam" id="PF16544"/>
    </source>
</evidence>
<sequence length="68" mass="7663">MTSHNGLENNANSSENDAKSYHGSTDSFATPLLEKATPDYLQELLKDKKQLQNYPNVFKHLDIILEKG</sequence>
<dbReference type="EMBL" id="JBJKFK010000214">
    <property type="protein sequence ID" value="KAL3318688.1"/>
    <property type="molecule type" value="Genomic_DNA"/>
</dbReference>
<name>A0ABD2QH12_9PLAT</name>
<dbReference type="InterPro" id="IPR032377">
    <property type="entry name" value="STAR_dimer"/>
</dbReference>
<feature type="domain" description="STAR protein homodimerisation region" evidence="2">
    <location>
        <begin position="35"/>
        <end position="66"/>
    </location>
</feature>
<gene>
    <name evidence="3" type="ORF">Ciccas_002641</name>
</gene>
<dbReference type="Pfam" id="PF16544">
    <property type="entry name" value="STAR_dimer"/>
    <property type="match status" value="1"/>
</dbReference>
<keyword evidence="4" id="KW-1185">Reference proteome</keyword>
<dbReference type="Gene3D" id="1.20.5.4010">
    <property type="match status" value="1"/>
</dbReference>
<evidence type="ECO:0000313" key="3">
    <source>
        <dbReference type="EMBL" id="KAL3318688.1"/>
    </source>
</evidence>
<evidence type="ECO:0000256" key="1">
    <source>
        <dbReference type="SAM" id="MobiDB-lite"/>
    </source>
</evidence>
<organism evidence="3 4">
    <name type="scientific">Cichlidogyrus casuarinus</name>
    <dbReference type="NCBI Taxonomy" id="1844966"/>
    <lineage>
        <taxon>Eukaryota</taxon>
        <taxon>Metazoa</taxon>
        <taxon>Spiralia</taxon>
        <taxon>Lophotrochozoa</taxon>
        <taxon>Platyhelminthes</taxon>
        <taxon>Monogenea</taxon>
        <taxon>Monopisthocotylea</taxon>
        <taxon>Dactylogyridea</taxon>
        <taxon>Ancyrocephalidae</taxon>
        <taxon>Cichlidogyrus</taxon>
    </lineage>
</organism>